<dbReference type="SUPFAM" id="SSF47384">
    <property type="entry name" value="Homodimeric domain of signal transducing histidine kinase"/>
    <property type="match status" value="1"/>
</dbReference>
<proteinExistence type="predicted"/>
<dbReference type="SUPFAM" id="SSF103190">
    <property type="entry name" value="Sensory domain-like"/>
    <property type="match status" value="1"/>
</dbReference>
<feature type="transmembrane region" description="Helical" evidence="9">
    <location>
        <begin position="36"/>
        <end position="59"/>
    </location>
</feature>
<dbReference type="InterPro" id="IPR029151">
    <property type="entry name" value="Sensor-like_sf"/>
</dbReference>
<evidence type="ECO:0000313" key="12">
    <source>
        <dbReference type="Proteomes" id="UP000515733"/>
    </source>
</evidence>
<dbReference type="InterPro" id="IPR005467">
    <property type="entry name" value="His_kinase_dom"/>
</dbReference>
<keyword evidence="4" id="KW-1003">Cell membrane</keyword>
<dbReference type="InterPro" id="IPR036890">
    <property type="entry name" value="HATPase_C_sf"/>
</dbReference>
<feature type="domain" description="Histidine kinase" evidence="10">
    <location>
        <begin position="282"/>
        <end position="527"/>
    </location>
</feature>
<protein>
    <recommendedName>
        <fullName evidence="3">histidine kinase</fullName>
        <ecNumber evidence="3">2.7.13.3</ecNumber>
    </recommendedName>
</protein>
<dbReference type="SMART" id="SM00388">
    <property type="entry name" value="HisKA"/>
    <property type="match status" value="1"/>
</dbReference>
<evidence type="ECO:0000256" key="7">
    <source>
        <dbReference type="ARBA" id="ARBA00022989"/>
    </source>
</evidence>
<evidence type="ECO:0000256" key="6">
    <source>
        <dbReference type="ARBA" id="ARBA00022692"/>
    </source>
</evidence>
<evidence type="ECO:0000256" key="3">
    <source>
        <dbReference type="ARBA" id="ARBA00012438"/>
    </source>
</evidence>
<evidence type="ECO:0000313" key="11">
    <source>
        <dbReference type="EMBL" id="CAB1367536.1"/>
    </source>
</evidence>
<gene>
    <name evidence="11" type="ORF">DENOEST_0371</name>
</gene>
<dbReference type="Gene3D" id="1.10.287.130">
    <property type="match status" value="1"/>
</dbReference>
<dbReference type="Gene3D" id="3.30.565.10">
    <property type="entry name" value="Histidine kinase-like ATPase, C-terminal domain"/>
    <property type="match status" value="1"/>
</dbReference>
<dbReference type="Pfam" id="PF02518">
    <property type="entry name" value="HATPase_c"/>
    <property type="match status" value="1"/>
</dbReference>
<evidence type="ECO:0000256" key="5">
    <source>
        <dbReference type="ARBA" id="ARBA00022553"/>
    </source>
</evidence>
<dbReference type="GO" id="GO:0000155">
    <property type="term" value="F:phosphorelay sensor kinase activity"/>
    <property type="evidence" value="ECO:0007669"/>
    <property type="project" value="InterPro"/>
</dbReference>
<dbReference type="InterPro" id="IPR003594">
    <property type="entry name" value="HATPase_dom"/>
</dbReference>
<dbReference type="SUPFAM" id="SSF55874">
    <property type="entry name" value="ATPase domain of HSP90 chaperone/DNA topoisomerase II/histidine kinase"/>
    <property type="match status" value="1"/>
</dbReference>
<dbReference type="CDD" id="cd00082">
    <property type="entry name" value="HisKA"/>
    <property type="match status" value="1"/>
</dbReference>
<evidence type="ECO:0000256" key="1">
    <source>
        <dbReference type="ARBA" id="ARBA00000085"/>
    </source>
</evidence>
<evidence type="ECO:0000259" key="10">
    <source>
        <dbReference type="PROSITE" id="PS50109"/>
    </source>
</evidence>
<keyword evidence="11" id="KW-0808">Transferase</keyword>
<evidence type="ECO:0000256" key="2">
    <source>
        <dbReference type="ARBA" id="ARBA00004651"/>
    </source>
</evidence>
<name>A0A6S6XNW1_9PROT</name>
<keyword evidence="5" id="KW-0597">Phosphoprotein</keyword>
<feature type="transmembrane region" description="Helical" evidence="9">
    <location>
        <begin position="199"/>
        <end position="223"/>
    </location>
</feature>
<keyword evidence="7 9" id="KW-1133">Transmembrane helix</keyword>
<evidence type="ECO:0000256" key="9">
    <source>
        <dbReference type="SAM" id="Phobius"/>
    </source>
</evidence>
<dbReference type="InterPro" id="IPR036097">
    <property type="entry name" value="HisK_dim/P_sf"/>
</dbReference>
<dbReference type="PROSITE" id="PS50109">
    <property type="entry name" value="HIS_KIN"/>
    <property type="match status" value="1"/>
</dbReference>
<accession>A0A6S6XNW1</accession>
<evidence type="ECO:0000256" key="4">
    <source>
        <dbReference type="ARBA" id="ARBA00022475"/>
    </source>
</evidence>
<dbReference type="GO" id="GO:0005886">
    <property type="term" value="C:plasma membrane"/>
    <property type="evidence" value="ECO:0007669"/>
    <property type="project" value="UniProtKB-SubCell"/>
</dbReference>
<dbReference type="AlphaFoldDB" id="A0A6S6XNW1"/>
<dbReference type="Proteomes" id="UP000515733">
    <property type="component" value="Chromosome"/>
</dbReference>
<organism evidence="11 12">
    <name type="scientific">Denitratisoma oestradiolicum</name>
    <dbReference type="NCBI Taxonomy" id="311182"/>
    <lineage>
        <taxon>Bacteria</taxon>
        <taxon>Pseudomonadati</taxon>
        <taxon>Pseudomonadota</taxon>
        <taxon>Betaproteobacteria</taxon>
        <taxon>Nitrosomonadales</taxon>
        <taxon>Sterolibacteriaceae</taxon>
        <taxon>Denitratisoma</taxon>
    </lineage>
</organism>
<dbReference type="PANTHER" id="PTHR43065:SF50">
    <property type="entry name" value="HISTIDINE KINASE"/>
    <property type="match status" value="1"/>
</dbReference>
<reference evidence="11 12" key="1">
    <citation type="submission" date="2020-03" db="EMBL/GenBank/DDBJ databases">
        <authorList>
            <consortium name="Genoscope - CEA"/>
            <person name="William W."/>
        </authorList>
    </citation>
    <scope>NUCLEOTIDE SEQUENCE [LARGE SCALE GENOMIC DNA]</scope>
    <source>
        <strain evidence="12">DSM 16959</strain>
    </source>
</reference>
<dbReference type="SMART" id="SM00387">
    <property type="entry name" value="HATPase_c"/>
    <property type="match status" value="1"/>
</dbReference>
<comment type="catalytic activity">
    <reaction evidence="1">
        <text>ATP + protein L-histidine = ADP + protein N-phospho-L-histidine.</text>
        <dbReference type="EC" id="2.7.13.3"/>
    </reaction>
</comment>
<keyword evidence="8" id="KW-0175">Coiled coil</keyword>
<dbReference type="InterPro" id="IPR003661">
    <property type="entry name" value="HisK_dim/P_dom"/>
</dbReference>
<keyword evidence="6 9" id="KW-0812">Transmembrane</keyword>
<dbReference type="EC" id="2.7.13.3" evidence="3"/>
<feature type="coiled-coil region" evidence="8">
    <location>
        <begin position="218"/>
        <end position="263"/>
    </location>
</feature>
<sequence>MPLGAGNTMKHLTVNDVKALGARLRDTLRNYRLRQLLLLSLAVSLVFPAVLSLAVYPILTDQLVKATEEEALRIGRHLSRLLPEQQPLGDSGFAANVQEILEDFGIRRLKLFDPVGTVRFSTHAEDMGKVNSNSYFHRLVASGQPYSKVVKKEQMTLEGQRIGSDVVETYVPIMRNGHFVGALEIYLDITARRARLDRVVVIATLIPAAVMAAFLLLILSLTLRMEQAERERAKYRGLMEDALQSYKTRNEELNRVLTQLRETESQLIQSEKMASIGNLAAGVAHEINNPVGFVSSNLGTLEEYLANLMDYLNLCERLGAADTVDIPTIHQEMQRLRSSLDVDFIRQDTRQLIHECQDGMRRIAHIVADLKDFAHIDRAEVASVDVASLINKVLTVVNHELKYKAEVHTHYEPTPPLRCYPGRLGQVVLNLLVNAVQAIPERGRIDITVRQEEDRAVIAIRDTGGGMTPEIQRYIFEPFFTTKPVGQGTGLGLHITYQIVTAHGGTVEVESAPGSGTCFTLRLPLAGPPDQIGE</sequence>
<dbReference type="EMBL" id="LR778301">
    <property type="protein sequence ID" value="CAB1367536.1"/>
    <property type="molecule type" value="Genomic_DNA"/>
</dbReference>
<keyword evidence="12" id="KW-1185">Reference proteome</keyword>
<keyword evidence="11" id="KW-0418">Kinase</keyword>
<keyword evidence="9" id="KW-0472">Membrane</keyword>
<comment type="subcellular location">
    <subcellularLocation>
        <location evidence="2">Cell membrane</location>
        <topology evidence="2">Multi-pass membrane protein</topology>
    </subcellularLocation>
</comment>
<dbReference type="KEGG" id="doe:DENOEST_0371"/>
<dbReference type="InterPro" id="IPR004358">
    <property type="entry name" value="Sig_transdc_His_kin-like_C"/>
</dbReference>
<dbReference type="PANTHER" id="PTHR43065">
    <property type="entry name" value="SENSOR HISTIDINE KINASE"/>
    <property type="match status" value="1"/>
</dbReference>
<dbReference type="PRINTS" id="PR00344">
    <property type="entry name" value="BCTRLSENSOR"/>
</dbReference>
<evidence type="ECO:0000256" key="8">
    <source>
        <dbReference type="SAM" id="Coils"/>
    </source>
</evidence>